<dbReference type="Pfam" id="PF13098">
    <property type="entry name" value="Thioredoxin_2"/>
    <property type="match status" value="1"/>
</dbReference>
<protein>
    <submittedName>
        <fullName evidence="3">Thioredoxin-related protein</fullName>
    </submittedName>
</protein>
<evidence type="ECO:0000313" key="4">
    <source>
        <dbReference type="Proteomes" id="UP000198623"/>
    </source>
</evidence>
<name>A0A1I2P5N0_9GAMM</name>
<sequence>MKLRALLFVLTSLFLSILLNSTHASSLPAGNNFNLDAELLGESRILVVMISQSDCSYCQLVHDDFLAPMHSGGRYQQKALFRELKIDTNSALLDFDGQQITPKQFAKKYQSTFTPTLLFLDNKGNPLVANMVGINTPEFYGYYLDQSIDEAITRLQHP</sequence>
<gene>
    <name evidence="3" type="ORF">SAMN05216175_103285</name>
</gene>
<dbReference type="EMBL" id="FOOU01000003">
    <property type="protein sequence ID" value="SFG11492.1"/>
    <property type="molecule type" value="Genomic_DNA"/>
</dbReference>
<feature type="chain" id="PRO_5011681457" evidence="1">
    <location>
        <begin position="25"/>
        <end position="158"/>
    </location>
</feature>
<proteinExistence type="predicted"/>
<dbReference type="OrthoDB" id="7066560at2"/>
<dbReference type="Proteomes" id="UP000198623">
    <property type="component" value="Unassembled WGS sequence"/>
</dbReference>
<accession>A0A1I2P5N0</accession>
<organism evidence="3 4">
    <name type="scientific">Neptunomonas qingdaonensis</name>
    <dbReference type="NCBI Taxonomy" id="1045558"/>
    <lineage>
        <taxon>Bacteria</taxon>
        <taxon>Pseudomonadati</taxon>
        <taxon>Pseudomonadota</taxon>
        <taxon>Gammaproteobacteria</taxon>
        <taxon>Oceanospirillales</taxon>
        <taxon>Oceanospirillaceae</taxon>
        <taxon>Neptunomonas</taxon>
    </lineage>
</organism>
<feature type="signal peptide" evidence="1">
    <location>
        <begin position="1"/>
        <end position="24"/>
    </location>
</feature>
<evidence type="ECO:0000256" key="1">
    <source>
        <dbReference type="SAM" id="SignalP"/>
    </source>
</evidence>
<dbReference type="STRING" id="1045558.SAMN05216175_103285"/>
<reference evidence="4" key="1">
    <citation type="submission" date="2016-10" db="EMBL/GenBank/DDBJ databases">
        <authorList>
            <person name="Varghese N."/>
            <person name="Submissions S."/>
        </authorList>
    </citation>
    <scope>NUCLEOTIDE SEQUENCE [LARGE SCALE GENOMIC DNA]</scope>
    <source>
        <strain evidence="4">CGMCC 1.10971</strain>
    </source>
</reference>
<evidence type="ECO:0000259" key="2">
    <source>
        <dbReference type="Pfam" id="PF13098"/>
    </source>
</evidence>
<dbReference type="SUPFAM" id="SSF52833">
    <property type="entry name" value="Thioredoxin-like"/>
    <property type="match status" value="1"/>
</dbReference>
<dbReference type="Gene3D" id="3.40.30.10">
    <property type="entry name" value="Glutaredoxin"/>
    <property type="match status" value="1"/>
</dbReference>
<evidence type="ECO:0000313" key="3">
    <source>
        <dbReference type="EMBL" id="SFG11492.1"/>
    </source>
</evidence>
<dbReference type="InterPro" id="IPR036249">
    <property type="entry name" value="Thioredoxin-like_sf"/>
</dbReference>
<keyword evidence="4" id="KW-1185">Reference proteome</keyword>
<keyword evidence="1" id="KW-0732">Signal</keyword>
<dbReference type="RefSeq" id="WP_090725901.1">
    <property type="nucleotide sequence ID" value="NZ_FOOU01000003.1"/>
</dbReference>
<dbReference type="InterPro" id="IPR012336">
    <property type="entry name" value="Thioredoxin-like_fold"/>
</dbReference>
<dbReference type="AlphaFoldDB" id="A0A1I2P5N0"/>
<feature type="domain" description="Thioredoxin-like fold" evidence="2">
    <location>
        <begin position="41"/>
        <end position="138"/>
    </location>
</feature>